<proteinExistence type="predicted"/>
<dbReference type="AlphaFoldDB" id="A0A5C3M2K8"/>
<accession>A0A5C3M2K8</accession>
<dbReference type="EMBL" id="ML213601">
    <property type="protein sequence ID" value="TFK39047.1"/>
    <property type="molecule type" value="Genomic_DNA"/>
</dbReference>
<reference evidence="2 3" key="1">
    <citation type="journal article" date="2019" name="Nat. Ecol. Evol.">
        <title>Megaphylogeny resolves global patterns of mushroom evolution.</title>
        <authorList>
            <person name="Varga T."/>
            <person name="Krizsan K."/>
            <person name="Foldi C."/>
            <person name="Dima B."/>
            <person name="Sanchez-Garcia M."/>
            <person name="Sanchez-Ramirez S."/>
            <person name="Szollosi G.J."/>
            <person name="Szarkandi J.G."/>
            <person name="Papp V."/>
            <person name="Albert L."/>
            <person name="Andreopoulos W."/>
            <person name="Angelini C."/>
            <person name="Antonin V."/>
            <person name="Barry K.W."/>
            <person name="Bougher N.L."/>
            <person name="Buchanan P."/>
            <person name="Buyck B."/>
            <person name="Bense V."/>
            <person name="Catcheside P."/>
            <person name="Chovatia M."/>
            <person name="Cooper J."/>
            <person name="Damon W."/>
            <person name="Desjardin D."/>
            <person name="Finy P."/>
            <person name="Geml J."/>
            <person name="Haridas S."/>
            <person name="Hughes K."/>
            <person name="Justo A."/>
            <person name="Karasinski D."/>
            <person name="Kautmanova I."/>
            <person name="Kiss B."/>
            <person name="Kocsube S."/>
            <person name="Kotiranta H."/>
            <person name="LaButti K.M."/>
            <person name="Lechner B.E."/>
            <person name="Liimatainen K."/>
            <person name="Lipzen A."/>
            <person name="Lukacs Z."/>
            <person name="Mihaltcheva S."/>
            <person name="Morgado L.N."/>
            <person name="Niskanen T."/>
            <person name="Noordeloos M.E."/>
            <person name="Ohm R.A."/>
            <person name="Ortiz-Santana B."/>
            <person name="Ovrebo C."/>
            <person name="Racz N."/>
            <person name="Riley R."/>
            <person name="Savchenko A."/>
            <person name="Shiryaev A."/>
            <person name="Soop K."/>
            <person name="Spirin V."/>
            <person name="Szebenyi C."/>
            <person name="Tomsovsky M."/>
            <person name="Tulloss R.E."/>
            <person name="Uehling J."/>
            <person name="Grigoriev I.V."/>
            <person name="Vagvolgyi C."/>
            <person name="Papp T."/>
            <person name="Martin F.M."/>
            <person name="Miettinen O."/>
            <person name="Hibbett D.S."/>
            <person name="Nagy L.G."/>
        </authorList>
    </citation>
    <scope>NUCLEOTIDE SEQUENCE [LARGE SCALE GENOMIC DNA]</scope>
    <source>
        <strain evidence="2 3">CBS 166.37</strain>
    </source>
</reference>
<dbReference type="Proteomes" id="UP000308652">
    <property type="component" value="Unassembled WGS sequence"/>
</dbReference>
<evidence type="ECO:0000256" key="1">
    <source>
        <dbReference type="SAM" id="MobiDB-lite"/>
    </source>
</evidence>
<gene>
    <name evidence="2" type="ORF">BDQ12DRAFT_682933</name>
</gene>
<organism evidence="2 3">
    <name type="scientific">Crucibulum laeve</name>
    <dbReference type="NCBI Taxonomy" id="68775"/>
    <lineage>
        <taxon>Eukaryota</taxon>
        <taxon>Fungi</taxon>
        <taxon>Dikarya</taxon>
        <taxon>Basidiomycota</taxon>
        <taxon>Agaricomycotina</taxon>
        <taxon>Agaricomycetes</taxon>
        <taxon>Agaricomycetidae</taxon>
        <taxon>Agaricales</taxon>
        <taxon>Agaricineae</taxon>
        <taxon>Nidulariaceae</taxon>
        <taxon>Crucibulum</taxon>
    </lineage>
</organism>
<sequence>MTSTSTCVRSSEKAHSFTIACPSNSRGVDTLYCASRASLPRHVQRRVSSNFQPSPKHLRNFMK</sequence>
<evidence type="ECO:0000313" key="2">
    <source>
        <dbReference type="EMBL" id="TFK39047.1"/>
    </source>
</evidence>
<protein>
    <submittedName>
        <fullName evidence="2">Uncharacterized protein</fullName>
    </submittedName>
</protein>
<name>A0A5C3M2K8_9AGAR</name>
<keyword evidence="3" id="KW-1185">Reference proteome</keyword>
<evidence type="ECO:0000313" key="3">
    <source>
        <dbReference type="Proteomes" id="UP000308652"/>
    </source>
</evidence>
<feature type="region of interest" description="Disordered" evidence="1">
    <location>
        <begin position="44"/>
        <end position="63"/>
    </location>
</feature>